<dbReference type="STRING" id="519424.AZF04_07235"/>
<comment type="caution">
    <text evidence="3">The sequence shown here is derived from an EMBL/GenBank/DDBJ whole genome shotgun (WGS) entry which is preliminary data.</text>
</comment>
<evidence type="ECO:0000259" key="2">
    <source>
        <dbReference type="Pfam" id="PF03372"/>
    </source>
</evidence>
<dbReference type="Gene3D" id="3.60.10.10">
    <property type="entry name" value="Endonuclease/exonuclease/phosphatase"/>
    <property type="match status" value="1"/>
</dbReference>
<sequence length="261" mass="30236">MKLLTLNTHSWQEEHQDDKIDILARQIAEEKFDVIALQEVNQSIHSPIKKGNVKENLFVEVLLERLKQYSPKDYQYIWDISHYSYGEYEEGVALLTHHPIISSRSFFVSKSEELTNWKTRKIICATIKIGKEKLDFYSCHLGWWSDSDEPALHQMERLLHSLSKKRTSYLLGDFNSPSNVRNQSYDYLINHGLFDTYSMALEKDSGITVKGDIAGWSKNTNDLRIDFVFTTEKKPIRKSTVIFNGTNAPIVSDHFGVMVDI</sequence>
<accession>A0A161PAW1</accession>
<dbReference type="PANTHER" id="PTHR15822:SF23">
    <property type="entry name" value="ENDONUCLEASE_EXONUCLEASE_PHOSPHATASE FAMILY PROTEIN"/>
    <property type="match status" value="1"/>
</dbReference>
<dbReference type="SUPFAM" id="SSF56219">
    <property type="entry name" value="DNase I-like"/>
    <property type="match status" value="1"/>
</dbReference>
<keyword evidence="4" id="KW-1185">Reference proteome</keyword>
<dbReference type="EMBL" id="LTAO01000023">
    <property type="protein sequence ID" value="KYG29312.1"/>
    <property type="molecule type" value="Genomic_DNA"/>
</dbReference>
<dbReference type="Proteomes" id="UP000075806">
    <property type="component" value="Unassembled WGS sequence"/>
</dbReference>
<dbReference type="RefSeq" id="WP_061949121.1">
    <property type="nucleotide sequence ID" value="NZ_LTAO01000023.1"/>
</dbReference>
<reference evidence="3" key="1">
    <citation type="submission" date="2016-02" db="EMBL/GenBank/DDBJ databases">
        <title>Genome sequence of Bacillus trypoxylicola KCTC 13244(T).</title>
        <authorList>
            <person name="Jeong H."/>
            <person name="Park S.-H."/>
            <person name="Choi S.-K."/>
        </authorList>
    </citation>
    <scope>NUCLEOTIDE SEQUENCE [LARGE SCALE GENOMIC DNA]</scope>
    <source>
        <strain evidence="3">KCTC 13244</strain>
    </source>
</reference>
<dbReference type="InterPro" id="IPR005135">
    <property type="entry name" value="Endo/exonuclease/phosphatase"/>
</dbReference>
<protein>
    <submittedName>
        <fullName evidence="3">Endonuclease</fullName>
    </submittedName>
</protein>
<keyword evidence="1" id="KW-0378">Hydrolase</keyword>
<feature type="domain" description="Endonuclease/exonuclease/phosphatase" evidence="2">
    <location>
        <begin position="17"/>
        <end position="254"/>
    </location>
</feature>
<name>A0A161PAW1_9BACI</name>
<organism evidence="3 4">
    <name type="scientific">Alkalihalobacillus trypoxylicola</name>
    <dbReference type="NCBI Taxonomy" id="519424"/>
    <lineage>
        <taxon>Bacteria</taxon>
        <taxon>Bacillati</taxon>
        <taxon>Bacillota</taxon>
        <taxon>Bacilli</taxon>
        <taxon>Bacillales</taxon>
        <taxon>Bacillaceae</taxon>
        <taxon>Alkalihalobacillus</taxon>
    </lineage>
</organism>
<evidence type="ECO:0000313" key="4">
    <source>
        <dbReference type="Proteomes" id="UP000075806"/>
    </source>
</evidence>
<dbReference type="GO" id="GO:0016787">
    <property type="term" value="F:hydrolase activity"/>
    <property type="evidence" value="ECO:0007669"/>
    <property type="project" value="UniProtKB-KW"/>
</dbReference>
<dbReference type="PANTHER" id="PTHR15822">
    <property type="entry name" value="TRAF AND TNF RECEPTOR-ASSOCIATED PROTEIN"/>
    <property type="match status" value="1"/>
</dbReference>
<keyword evidence="3" id="KW-0540">Nuclease</keyword>
<evidence type="ECO:0000256" key="1">
    <source>
        <dbReference type="ARBA" id="ARBA00022801"/>
    </source>
</evidence>
<gene>
    <name evidence="3" type="ORF">AZF04_07235</name>
</gene>
<dbReference type="AlphaFoldDB" id="A0A161PAW1"/>
<dbReference type="Pfam" id="PF03372">
    <property type="entry name" value="Exo_endo_phos"/>
    <property type="match status" value="1"/>
</dbReference>
<dbReference type="OrthoDB" id="9812537at2"/>
<dbReference type="InterPro" id="IPR051547">
    <property type="entry name" value="TDP2-like"/>
</dbReference>
<dbReference type="InterPro" id="IPR036691">
    <property type="entry name" value="Endo/exonu/phosph_ase_sf"/>
</dbReference>
<dbReference type="GO" id="GO:0004519">
    <property type="term" value="F:endonuclease activity"/>
    <property type="evidence" value="ECO:0007669"/>
    <property type="project" value="UniProtKB-KW"/>
</dbReference>
<evidence type="ECO:0000313" key="3">
    <source>
        <dbReference type="EMBL" id="KYG29312.1"/>
    </source>
</evidence>
<dbReference type="CDD" id="cd09079">
    <property type="entry name" value="RgfB-like"/>
    <property type="match status" value="1"/>
</dbReference>
<proteinExistence type="predicted"/>
<keyword evidence="3" id="KW-0255">Endonuclease</keyword>